<dbReference type="Gene3D" id="3.30.750.24">
    <property type="entry name" value="STAS domain"/>
    <property type="match status" value="1"/>
</dbReference>
<reference evidence="3" key="1">
    <citation type="journal article" date="2019" name="Int. J. Syst. Evol. Microbiol.">
        <title>The Global Catalogue of Microorganisms (GCM) 10K type strain sequencing project: providing services to taxonomists for standard genome sequencing and annotation.</title>
        <authorList>
            <consortium name="The Broad Institute Genomics Platform"/>
            <consortium name="The Broad Institute Genome Sequencing Center for Infectious Disease"/>
            <person name="Wu L."/>
            <person name="Ma J."/>
        </authorList>
    </citation>
    <scope>NUCLEOTIDE SEQUENCE [LARGE SCALE GENOMIC DNA]</scope>
    <source>
        <strain evidence="3">JCM 4594</strain>
    </source>
</reference>
<comment type="caution">
    <text evidence="2">The sequence shown here is derived from an EMBL/GenBank/DDBJ whole genome shotgun (WGS) entry which is preliminary data.</text>
</comment>
<dbReference type="PROSITE" id="PS50801">
    <property type="entry name" value="STAS"/>
    <property type="match status" value="1"/>
</dbReference>
<dbReference type="Proteomes" id="UP000600946">
    <property type="component" value="Unassembled WGS sequence"/>
</dbReference>
<protein>
    <recommendedName>
        <fullName evidence="1">STAS domain-containing protein</fullName>
    </recommendedName>
</protein>
<dbReference type="InterPro" id="IPR058548">
    <property type="entry name" value="MlaB-like_STAS"/>
</dbReference>
<name>A0ABQ3AX52_9ACTN</name>
<dbReference type="InterPro" id="IPR002645">
    <property type="entry name" value="STAS_dom"/>
</dbReference>
<dbReference type="InterPro" id="IPR036513">
    <property type="entry name" value="STAS_dom_sf"/>
</dbReference>
<feature type="domain" description="STAS" evidence="1">
    <location>
        <begin position="18"/>
        <end position="69"/>
    </location>
</feature>
<organism evidence="2 3">
    <name type="scientific">Streptomyces xanthochromogenes</name>
    <dbReference type="NCBI Taxonomy" id="67384"/>
    <lineage>
        <taxon>Bacteria</taxon>
        <taxon>Bacillati</taxon>
        <taxon>Actinomycetota</taxon>
        <taxon>Actinomycetes</taxon>
        <taxon>Kitasatosporales</taxon>
        <taxon>Streptomycetaceae</taxon>
        <taxon>Streptomyces</taxon>
    </lineage>
</organism>
<dbReference type="GeneID" id="96295331"/>
<keyword evidence="3" id="KW-1185">Reference proteome</keyword>
<gene>
    <name evidence="2" type="ORF">GCM10010326_74920</name>
</gene>
<dbReference type="SUPFAM" id="SSF52091">
    <property type="entry name" value="SpoIIaa-like"/>
    <property type="match status" value="1"/>
</dbReference>
<evidence type="ECO:0000259" key="1">
    <source>
        <dbReference type="PROSITE" id="PS50801"/>
    </source>
</evidence>
<evidence type="ECO:0000313" key="3">
    <source>
        <dbReference type="Proteomes" id="UP000600946"/>
    </source>
</evidence>
<sequence>MADRQHHPGPVAAQYPHNGCHVIVARGELDLDTTPDLAAALAKAADEHDVVVIDLSAVTFADSAVLNLLSRPPHHHAAYRRAPSADPAPA</sequence>
<dbReference type="EMBL" id="BMUU01000022">
    <property type="protein sequence ID" value="GGY69669.1"/>
    <property type="molecule type" value="Genomic_DNA"/>
</dbReference>
<dbReference type="CDD" id="cd07043">
    <property type="entry name" value="STAS_anti-anti-sigma_factors"/>
    <property type="match status" value="1"/>
</dbReference>
<accession>A0ABQ3AX52</accession>
<dbReference type="Pfam" id="PF13466">
    <property type="entry name" value="STAS_2"/>
    <property type="match status" value="1"/>
</dbReference>
<dbReference type="RefSeq" id="WP_190029457.1">
    <property type="nucleotide sequence ID" value="NZ_BMUU01000022.1"/>
</dbReference>
<proteinExistence type="predicted"/>
<evidence type="ECO:0000313" key="2">
    <source>
        <dbReference type="EMBL" id="GGY69669.1"/>
    </source>
</evidence>